<feature type="transmembrane region" description="Helical" evidence="1">
    <location>
        <begin position="29"/>
        <end position="49"/>
    </location>
</feature>
<evidence type="ECO:0000313" key="3">
    <source>
        <dbReference type="Proteomes" id="UP001229421"/>
    </source>
</evidence>
<evidence type="ECO:0000256" key="1">
    <source>
        <dbReference type="SAM" id="Phobius"/>
    </source>
</evidence>
<keyword evidence="3" id="KW-1185">Reference proteome</keyword>
<organism evidence="2 3">
    <name type="scientific">Tagetes erecta</name>
    <name type="common">African marigold</name>
    <dbReference type="NCBI Taxonomy" id="13708"/>
    <lineage>
        <taxon>Eukaryota</taxon>
        <taxon>Viridiplantae</taxon>
        <taxon>Streptophyta</taxon>
        <taxon>Embryophyta</taxon>
        <taxon>Tracheophyta</taxon>
        <taxon>Spermatophyta</taxon>
        <taxon>Magnoliopsida</taxon>
        <taxon>eudicotyledons</taxon>
        <taxon>Gunneridae</taxon>
        <taxon>Pentapetalae</taxon>
        <taxon>asterids</taxon>
        <taxon>campanulids</taxon>
        <taxon>Asterales</taxon>
        <taxon>Asteraceae</taxon>
        <taxon>Asteroideae</taxon>
        <taxon>Heliantheae alliance</taxon>
        <taxon>Tageteae</taxon>
        <taxon>Tagetes</taxon>
    </lineage>
</organism>
<keyword evidence="1" id="KW-1133">Transmembrane helix</keyword>
<proteinExistence type="predicted"/>
<dbReference type="Proteomes" id="UP001229421">
    <property type="component" value="Unassembled WGS sequence"/>
</dbReference>
<name>A0AAD8P6W9_TARER</name>
<keyword evidence="1" id="KW-0472">Membrane</keyword>
<sequence length="68" mass="7976">MLVTCLIFVSSFANQHVRDSNSISYCNFEYIYNISIIILASISYVYILYKCEMYLYNAYSSFKNRASL</sequence>
<reference evidence="2" key="1">
    <citation type="journal article" date="2023" name="bioRxiv">
        <title>Improved chromosome-level genome assembly for marigold (Tagetes erecta).</title>
        <authorList>
            <person name="Jiang F."/>
            <person name="Yuan L."/>
            <person name="Wang S."/>
            <person name="Wang H."/>
            <person name="Xu D."/>
            <person name="Wang A."/>
            <person name="Fan W."/>
        </authorList>
    </citation>
    <scope>NUCLEOTIDE SEQUENCE</scope>
    <source>
        <strain evidence="2">WSJ</strain>
        <tissue evidence="2">Leaf</tissue>
    </source>
</reference>
<dbReference type="EMBL" id="JAUHHV010000001">
    <property type="protein sequence ID" value="KAK1435783.1"/>
    <property type="molecule type" value="Genomic_DNA"/>
</dbReference>
<gene>
    <name evidence="2" type="ORF">QVD17_01552</name>
</gene>
<evidence type="ECO:0000313" key="2">
    <source>
        <dbReference type="EMBL" id="KAK1435783.1"/>
    </source>
</evidence>
<accession>A0AAD8P6W9</accession>
<protein>
    <submittedName>
        <fullName evidence="2">Uncharacterized protein</fullName>
    </submittedName>
</protein>
<keyword evidence="1" id="KW-0812">Transmembrane</keyword>
<dbReference type="AlphaFoldDB" id="A0AAD8P6W9"/>
<comment type="caution">
    <text evidence="2">The sequence shown here is derived from an EMBL/GenBank/DDBJ whole genome shotgun (WGS) entry which is preliminary data.</text>
</comment>